<reference evidence="3" key="1">
    <citation type="journal article" date="2018" name="Gigascience">
        <title>Genome assembly of the Pink Ipe (Handroanthus impetiginosus, Bignoniaceae), a highly valued, ecologically keystone Neotropical timber forest tree.</title>
        <authorList>
            <person name="Silva-Junior O.B."/>
            <person name="Grattapaglia D."/>
            <person name="Novaes E."/>
            <person name="Collevatti R.G."/>
        </authorList>
    </citation>
    <scope>NUCLEOTIDE SEQUENCE [LARGE SCALE GENOMIC DNA]</scope>
    <source>
        <strain evidence="3">cv. UFG-1</strain>
    </source>
</reference>
<dbReference type="AlphaFoldDB" id="A0A2G9HJL8"/>
<comment type="caution">
    <text evidence="2">The sequence shown here is derived from an EMBL/GenBank/DDBJ whole genome shotgun (WGS) entry which is preliminary data.</text>
</comment>
<name>A0A2G9HJL8_9LAMI</name>
<protein>
    <submittedName>
        <fullName evidence="2">Uncharacterized protein</fullName>
    </submittedName>
</protein>
<organism evidence="2 3">
    <name type="scientific">Handroanthus impetiginosus</name>
    <dbReference type="NCBI Taxonomy" id="429701"/>
    <lineage>
        <taxon>Eukaryota</taxon>
        <taxon>Viridiplantae</taxon>
        <taxon>Streptophyta</taxon>
        <taxon>Embryophyta</taxon>
        <taxon>Tracheophyta</taxon>
        <taxon>Spermatophyta</taxon>
        <taxon>Magnoliopsida</taxon>
        <taxon>eudicotyledons</taxon>
        <taxon>Gunneridae</taxon>
        <taxon>Pentapetalae</taxon>
        <taxon>asterids</taxon>
        <taxon>lamiids</taxon>
        <taxon>Lamiales</taxon>
        <taxon>Bignoniaceae</taxon>
        <taxon>Crescentiina</taxon>
        <taxon>Tabebuia alliance</taxon>
        <taxon>Handroanthus</taxon>
    </lineage>
</organism>
<dbReference type="Proteomes" id="UP000231279">
    <property type="component" value="Unassembled WGS sequence"/>
</dbReference>
<keyword evidence="3" id="KW-1185">Reference proteome</keyword>
<evidence type="ECO:0000313" key="2">
    <source>
        <dbReference type="EMBL" id="PIN17732.1"/>
    </source>
</evidence>
<feature type="region of interest" description="Disordered" evidence="1">
    <location>
        <begin position="1"/>
        <end position="21"/>
    </location>
</feature>
<sequence length="80" mass="9700">MLHSLQEHQEPRCNERRTMPMSKIPYHFSNNFTQIRNSSPASIRQHSSRKPNLKTNKQQFTENRSIHHRFSHFKESRNQI</sequence>
<dbReference type="EMBL" id="NKXS01001614">
    <property type="protein sequence ID" value="PIN17732.1"/>
    <property type="molecule type" value="Genomic_DNA"/>
</dbReference>
<proteinExistence type="predicted"/>
<evidence type="ECO:0000313" key="3">
    <source>
        <dbReference type="Proteomes" id="UP000231279"/>
    </source>
</evidence>
<evidence type="ECO:0000256" key="1">
    <source>
        <dbReference type="SAM" id="MobiDB-lite"/>
    </source>
</evidence>
<feature type="compositionally biased region" description="Basic and acidic residues" evidence="1">
    <location>
        <begin position="1"/>
        <end position="18"/>
    </location>
</feature>
<gene>
    <name evidence="2" type="ORF">CDL12_09613</name>
</gene>
<accession>A0A2G9HJL8</accession>